<comment type="caution">
    <text evidence="1">The sequence shown here is derived from an EMBL/GenBank/DDBJ whole genome shotgun (WGS) entry which is preliminary data.</text>
</comment>
<accession>A0A813JH33</accession>
<dbReference type="Gene3D" id="3.40.50.11380">
    <property type="match status" value="1"/>
</dbReference>
<evidence type="ECO:0000313" key="1">
    <source>
        <dbReference type="EMBL" id="CAE8677048.1"/>
    </source>
</evidence>
<name>A0A813JH33_POLGL</name>
<feature type="non-terminal residue" evidence="1">
    <location>
        <position position="305"/>
    </location>
</feature>
<gene>
    <name evidence="1" type="ORF">PGLA2088_LOCUS20163</name>
</gene>
<dbReference type="EMBL" id="CAJNNW010025382">
    <property type="protein sequence ID" value="CAE8677048.1"/>
    <property type="molecule type" value="Genomic_DNA"/>
</dbReference>
<protein>
    <submittedName>
        <fullName evidence="1">Uncharacterized protein</fullName>
    </submittedName>
</protein>
<dbReference type="AlphaFoldDB" id="A0A813JH33"/>
<evidence type="ECO:0000313" key="2">
    <source>
        <dbReference type="Proteomes" id="UP000626109"/>
    </source>
</evidence>
<proteinExistence type="predicted"/>
<dbReference type="Proteomes" id="UP000626109">
    <property type="component" value="Unassembled WGS sequence"/>
</dbReference>
<organism evidence="1 2">
    <name type="scientific">Polarella glacialis</name>
    <name type="common">Dinoflagellate</name>
    <dbReference type="NCBI Taxonomy" id="89957"/>
    <lineage>
        <taxon>Eukaryota</taxon>
        <taxon>Sar</taxon>
        <taxon>Alveolata</taxon>
        <taxon>Dinophyceae</taxon>
        <taxon>Suessiales</taxon>
        <taxon>Suessiaceae</taxon>
        <taxon>Polarella</taxon>
    </lineage>
</organism>
<reference evidence="1" key="1">
    <citation type="submission" date="2021-02" db="EMBL/GenBank/DDBJ databases">
        <authorList>
            <person name="Dougan E. K."/>
            <person name="Rhodes N."/>
            <person name="Thang M."/>
            <person name="Chan C."/>
        </authorList>
    </citation>
    <scope>NUCLEOTIDE SEQUENCE</scope>
</reference>
<sequence>HAGTGRWPEALLSQRELEGAKLKAALAVMPVTHETADEASEAVARFIVGISLLIAGDACGKFLQSSVFAGFDTRSVETVRLAYLGPALVPHLPELASVYSRLHLRSLVGLGYVAPALRRGGCLGRAQGRQRPRIGFLSGLFGDSAVGNMARGIITPLPQQALEVILVVLGTLRKKGQGGSQVIDALVTRADKVEELSFWPSASPGNPEELRRARSAISNLELDVLVFLEVGLDVRSFVLAHSRLAPVQLATYGHASTTGVPTIDFFVTHEAFEPSDSSSPSSRYSERLVILPGLPYFLPSTPAEE</sequence>
<feature type="non-terminal residue" evidence="1">
    <location>
        <position position="1"/>
    </location>
</feature>